<reference evidence="9" key="2">
    <citation type="submission" date="2024-06" db="EMBL/GenBank/DDBJ databases">
        <authorList>
            <person name="Petrova K.O."/>
            <person name="Toshchakov S.V."/>
            <person name="Boltjanskaja Y.V."/>
            <person name="Kevbrin V.V."/>
        </authorList>
    </citation>
    <scope>NUCLEOTIDE SEQUENCE</scope>
    <source>
        <strain evidence="9">Z-710</strain>
    </source>
</reference>
<evidence type="ECO:0000259" key="8">
    <source>
        <dbReference type="PROSITE" id="PS50249"/>
    </source>
</evidence>
<dbReference type="NCBIfam" id="NF000642">
    <property type="entry name" value="PRK00024.1"/>
    <property type="match status" value="1"/>
</dbReference>
<dbReference type="SUPFAM" id="SSF47781">
    <property type="entry name" value="RuvA domain 2-like"/>
    <property type="match status" value="1"/>
</dbReference>
<reference evidence="9" key="1">
    <citation type="journal article" date="2018" name="Antonie Van Leeuwenhoek">
        <title>Proteinivorax hydrogeniformans sp. nov., an anaerobic, haloalkaliphilic bacterium fermenting proteinaceous compounds with high hydrogen production.</title>
        <authorList>
            <person name="Boltyanskaya Y."/>
            <person name="Detkova E."/>
            <person name="Pimenov N."/>
            <person name="Kevbrin V."/>
        </authorList>
    </citation>
    <scope>NUCLEOTIDE SEQUENCE</scope>
    <source>
        <strain evidence="9">Z-710</strain>
    </source>
</reference>
<keyword evidence="5" id="KW-0862">Zinc</keyword>
<evidence type="ECO:0000256" key="7">
    <source>
        <dbReference type="RuleBase" id="RU003797"/>
    </source>
</evidence>
<organism evidence="9">
    <name type="scientific">Proteinivorax hydrogeniformans</name>
    <dbReference type="NCBI Taxonomy" id="1826727"/>
    <lineage>
        <taxon>Bacteria</taxon>
        <taxon>Bacillati</taxon>
        <taxon>Bacillota</taxon>
        <taxon>Clostridia</taxon>
        <taxon>Eubacteriales</taxon>
        <taxon>Proteinivoracaceae</taxon>
        <taxon>Proteinivorax</taxon>
    </lineage>
</organism>
<dbReference type="InterPro" id="IPR046778">
    <property type="entry name" value="UPF0758_N"/>
</dbReference>
<dbReference type="InterPro" id="IPR037518">
    <property type="entry name" value="MPN"/>
</dbReference>
<keyword evidence="4" id="KW-0378">Hydrolase</keyword>
<accession>A0AAU8HWH8</accession>
<protein>
    <submittedName>
        <fullName evidence="9">DNA repair protein RadC</fullName>
    </submittedName>
</protein>
<sequence length="227" mass="24761">MSGYTIKDLPSEEKPRERMLKYGSAALSDTELVAIILRTGTAGNSVLEVARSLLTQYNGLENLIEADIEQLCKVKGIGVAKAVQVKAALELAKRGKGKVAERNKRPITCPDDVYEAVQQYVTKRQEHFVVLLLTTKNTIISSEEISKGGINIASVFPREVFNKAIVKNAARIILSHNHPSGDPTPSPEDIAITKRLAKAGEELGIKVLDHVIVGRDGYVSLTDRGLF</sequence>
<dbReference type="Pfam" id="PF04002">
    <property type="entry name" value="RadC"/>
    <property type="match status" value="1"/>
</dbReference>
<dbReference type="Gene3D" id="3.40.140.10">
    <property type="entry name" value="Cytidine Deaminase, domain 2"/>
    <property type="match status" value="1"/>
</dbReference>
<evidence type="ECO:0000256" key="5">
    <source>
        <dbReference type="ARBA" id="ARBA00022833"/>
    </source>
</evidence>
<dbReference type="AlphaFoldDB" id="A0AAU8HWH8"/>
<keyword evidence="6" id="KW-0482">Metalloprotease</keyword>
<dbReference type="InterPro" id="IPR010994">
    <property type="entry name" value="RuvA_2-like"/>
</dbReference>
<evidence type="ECO:0000256" key="1">
    <source>
        <dbReference type="ARBA" id="ARBA00010243"/>
    </source>
</evidence>
<dbReference type="Gene3D" id="1.10.150.20">
    <property type="entry name" value="5' to 3' exonuclease, C-terminal subdomain"/>
    <property type="match status" value="1"/>
</dbReference>
<dbReference type="PROSITE" id="PS01302">
    <property type="entry name" value="UPF0758"/>
    <property type="match status" value="1"/>
</dbReference>
<evidence type="ECO:0000256" key="4">
    <source>
        <dbReference type="ARBA" id="ARBA00022801"/>
    </source>
</evidence>
<evidence type="ECO:0000256" key="3">
    <source>
        <dbReference type="ARBA" id="ARBA00022723"/>
    </source>
</evidence>
<dbReference type="PROSITE" id="PS50249">
    <property type="entry name" value="MPN"/>
    <property type="match status" value="1"/>
</dbReference>
<dbReference type="NCBIfam" id="TIGR00608">
    <property type="entry name" value="radc"/>
    <property type="match status" value="1"/>
</dbReference>
<dbReference type="InterPro" id="IPR001405">
    <property type="entry name" value="UPF0758"/>
</dbReference>
<comment type="similarity">
    <text evidence="1 7">Belongs to the UPF0758 family.</text>
</comment>
<evidence type="ECO:0000256" key="2">
    <source>
        <dbReference type="ARBA" id="ARBA00022670"/>
    </source>
</evidence>
<dbReference type="EMBL" id="CP159485">
    <property type="protein sequence ID" value="XCI29754.1"/>
    <property type="molecule type" value="Genomic_DNA"/>
</dbReference>
<dbReference type="CDD" id="cd08071">
    <property type="entry name" value="MPN_DUF2466"/>
    <property type="match status" value="1"/>
</dbReference>
<dbReference type="PANTHER" id="PTHR30471">
    <property type="entry name" value="DNA REPAIR PROTEIN RADC"/>
    <property type="match status" value="1"/>
</dbReference>
<feature type="domain" description="MPN" evidence="8">
    <location>
        <begin position="106"/>
        <end position="227"/>
    </location>
</feature>
<dbReference type="InterPro" id="IPR025657">
    <property type="entry name" value="RadC_JAB"/>
</dbReference>
<evidence type="ECO:0000256" key="6">
    <source>
        <dbReference type="ARBA" id="ARBA00023049"/>
    </source>
</evidence>
<gene>
    <name evidence="9" type="primary">radC</name>
    <name evidence="9" type="ORF">PRVXH_001096</name>
</gene>
<keyword evidence="2" id="KW-0645">Protease</keyword>
<dbReference type="GO" id="GO:0046872">
    <property type="term" value="F:metal ion binding"/>
    <property type="evidence" value="ECO:0007669"/>
    <property type="project" value="UniProtKB-KW"/>
</dbReference>
<name>A0AAU8HWH8_9FIRM</name>
<proteinExistence type="inferred from homology"/>
<dbReference type="Pfam" id="PF20582">
    <property type="entry name" value="UPF0758_N"/>
    <property type="match status" value="1"/>
</dbReference>
<dbReference type="PANTHER" id="PTHR30471:SF3">
    <property type="entry name" value="UPF0758 PROTEIN YEES-RELATED"/>
    <property type="match status" value="1"/>
</dbReference>
<evidence type="ECO:0000313" key="9">
    <source>
        <dbReference type="EMBL" id="XCI29754.1"/>
    </source>
</evidence>
<dbReference type="GO" id="GO:0008237">
    <property type="term" value="F:metallopeptidase activity"/>
    <property type="evidence" value="ECO:0007669"/>
    <property type="project" value="UniProtKB-KW"/>
</dbReference>
<dbReference type="GO" id="GO:0006508">
    <property type="term" value="P:proteolysis"/>
    <property type="evidence" value="ECO:0007669"/>
    <property type="project" value="UniProtKB-KW"/>
</dbReference>
<keyword evidence="3" id="KW-0479">Metal-binding</keyword>
<dbReference type="InterPro" id="IPR020891">
    <property type="entry name" value="UPF0758_CS"/>
</dbReference>
<dbReference type="RefSeq" id="WP_353894301.1">
    <property type="nucleotide sequence ID" value="NZ_CP159485.1"/>
</dbReference>